<proteinExistence type="predicted"/>
<dbReference type="OrthoDB" id="9803742at2"/>
<keyword evidence="2" id="KW-0863">Zinc-finger</keyword>
<feature type="zinc finger region" description="dksA C4-type" evidence="4">
    <location>
        <begin position="81"/>
        <end position="105"/>
    </location>
</feature>
<name>A0A1X4XWQ0_9BACT</name>
<dbReference type="InterPro" id="IPR037187">
    <property type="entry name" value="DnaK_N"/>
</dbReference>
<keyword evidence="3" id="KW-0862">Zinc</keyword>
<dbReference type="SUPFAM" id="SSF57716">
    <property type="entry name" value="Glucocorticoid receptor-like (DNA-binding domain)"/>
    <property type="match status" value="1"/>
</dbReference>
<dbReference type="SUPFAM" id="SSF109635">
    <property type="entry name" value="DnaK suppressor protein DksA, alpha-hairpin domain"/>
    <property type="match status" value="1"/>
</dbReference>
<sequence length="113" mass="13437">MDEKTLNELKSRLIYLRNEIQQRIKDNNDRVRSFESGDEGDFSNSISYKDLTYNLIEKDRTQLIEIEEALYRMENNTYAICERCKEPIEIERLKAKPTAKYCAKCKHIIESHS</sequence>
<dbReference type="AlphaFoldDB" id="A0A1X4XWQ0"/>
<dbReference type="STRING" id="1562698.DESAMIL20_1514"/>
<evidence type="ECO:0000313" key="6">
    <source>
        <dbReference type="EMBL" id="OSS41961.1"/>
    </source>
</evidence>
<dbReference type="RefSeq" id="WP_086034213.1">
    <property type="nucleotide sequence ID" value="NZ_MDSU01000018.1"/>
</dbReference>
<evidence type="ECO:0000256" key="1">
    <source>
        <dbReference type="ARBA" id="ARBA00022723"/>
    </source>
</evidence>
<dbReference type="InterPro" id="IPR020458">
    <property type="entry name" value="Znf_DskA_TraR_CS"/>
</dbReference>
<comment type="caution">
    <text evidence="6">The sequence shown here is derived from an EMBL/GenBank/DDBJ whole genome shotgun (WGS) entry which is preliminary data.</text>
</comment>
<keyword evidence="7" id="KW-1185">Reference proteome</keyword>
<dbReference type="Proteomes" id="UP000194141">
    <property type="component" value="Unassembled WGS sequence"/>
</dbReference>
<gene>
    <name evidence="6" type="ORF">DESAMIL20_1514</name>
</gene>
<dbReference type="PANTHER" id="PTHR33823:SF4">
    <property type="entry name" value="GENERAL STRESS PROTEIN 16O"/>
    <property type="match status" value="1"/>
</dbReference>
<keyword evidence="1" id="KW-0479">Metal-binding</keyword>
<dbReference type="GO" id="GO:0008270">
    <property type="term" value="F:zinc ion binding"/>
    <property type="evidence" value="ECO:0007669"/>
    <property type="project" value="UniProtKB-KW"/>
</dbReference>
<evidence type="ECO:0000313" key="7">
    <source>
        <dbReference type="Proteomes" id="UP000194141"/>
    </source>
</evidence>
<dbReference type="Gene3D" id="1.20.120.910">
    <property type="entry name" value="DksA, coiled-coil domain"/>
    <property type="match status" value="1"/>
</dbReference>
<dbReference type="PANTHER" id="PTHR33823">
    <property type="entry name" value="RNA POLYMERASE-BINDING TRANSCRIPTION FACTOR DKSA-RELATED"/>
    <property type="match status" value="1"/>
</dbReference>
<accession>A0A1X4XWQ0</accession>
<evidence type="ECO:0000259" key="5">
    <source>
        <dbReference type="Pfam" id="PF01258"/>
    </source>
</evidence>
<organism evidence="6 7">
    <name type="scientific">Desulfurella amilsii</name>
    <dbReference type="NCBI Taxonomy" id="1562698"/>
    <lineage>
        <taxon>Bacteria</taxon>
        <taxon>Pseudomonadati</taxon>
        <taxon>Campylobacterota</taxon>
        <taxon>Desulfurellia</taxon>
        <taxon>Desulfurellales</taxon>
        <taxon>Desulfurellaceae</taxon>
        <taxon>Desulfurella</taxon>
    </lineage>
</organism>
<protein>
    <submittedName>
        <fullName evidence="6">C4-type zinc finger protein, DksA/TraR family</fullName>
    </submittedName>
</protein>
<evidence type="ECO:0000256" key="3">
    <source>
        <dbReference type="ARBA" id="ARBA00022833"/>
    </source>
</evidence>
<dbReference type="PROSITE" id="PS51128">
    <property type="entry name" value="ZF_DKSA_2"/>
    <property type="match status" value="1"/>
</dbReference>
<reference evidence="6 7" key="1">
    <citation type="journal article" date="2017" name="Front. Microbiol.">
        <title>Genome Sequence of Desulfurella amilsii Strain TR1 and Comparative Genomics of Desulfurellaceae Family.</title>
        <authorList>
            <person name="Florentino A.P."/>
            <person name="Stams A.J."/>
            <person name="Sanchez-Andrea I."/>
        </authorList>
    </citation>
    <scope>NUCLEOTIDE SEQUENCE [LARGE SCALE GENOMIC DNA]</scope>
    <source>
        <strain evidence="6 7">TR1</strain>
    </source>
</reference>
<dbReference type="InterPro" id="IPR000962">
    <property type="entry name" value="Znf_DskA_TraR"/>
</dbReference>
<dbReference type="Pfam" id="PF01258">
    <property type="entry name" value="zf-dskA_traR"/>
    <property type="match status" value="1"/>
</dbReference>
<evidence type="ECO:0000256" key="2">
    <source>
        <dbReference type="ARBA" id="ARBA00022771"/>
    </source>
</evidence>
<dbReference type="EMBL" id="MDSU01000018">
    <property type="protein sequence ID" value="OSS41961.1"/>
    <property type="molecule type" value="Genomic_DNA"/>
</dbReference>
<evidence type="ECO:0000256" key="4">
    <source>
        <dbReference type="PROSITE-ProRule" id="PRU00510"/>
    </source>
</evidence>
<dbReference type="PROSITE" id="PS01102">
    <property type="entry name" value="ZF_DKSA_1"/>
    <property type="match status" value="1"/>
</dbReference>
<feature type="domain" description="Zinc finger DksA/TraR C4-type" evidence="5">
    <location>
        <begin position="77"/>
        <end position="110"/>
    </location>
</feature>